<name>A0ABX2IJ74_9RHOO</name>
<evidence type="ECO:0000259" key="4">
    <source>
        <dbReference type="PROSITE" id="PS01124"/>
    </source>
</evidence>
<dbReference type="SUPFAM" id="SSF51182">
    <property type="entry name" value="RmlC-like cupins"/>
    <property type="match status" value="1"/>
</dbReference>
<organism evidence="5 6">
    <name type="scientific">Uliginosibacterium aquaticum</name>
    <dbReference type="NCBI Taxonomy" id="2731212"/>
    <lineage>
        <taxon>Bacteria</taxon>
        <taxon>Pseudomonadati</taxon>
        <taxon>Pseudomonadota</taxon>
        <taxon>Betaproteobacteria</taxon>
        <taxon>Rhodocyclales</taxon>
        <taxon>Zoogloeaceae</taxon>
        <taxon>Uliginosibacterium</taxon>
    </lineage>
</organism>
<dbReference type="CDD" id="cd06124">
    <property type="entry name" value="cupin_NimR-like_N"/>
    <property type="match status" value="1"/>
</dbReference>
<dbReference type="InterPro" id="IPR009057">
    <property type="entry name" value="Homeodomain-like_sf"/>
</dbReference>
<dbReference type="SUPFAM" id="SSF46689">
    <property type="entry name" value="Homeodomain-like"/>
    <property type="match status" value="1"/>
</dbReference>
<dbReference type="InterPro" id="IPR018060">
    <property type="entry name" value="HTH_AraC"/>
</dbReference>
<dbReference type="InterPro" id="IPR011051">
    <property type="entry name" value="RmlC_Cupin_sf"/>
</dbReference>
<evidence type="ECO:0000313" key="5">
    <source>
        <dbReference type="EMBL" id="NSL56347.1"/>
    </source>
</evidence>
<comment type="caution">
    <text evidence="5">The sequence shown here is derived from an EMBL/GenBank/DDBJ whole genome shotgun (WGS) entry which is preliminary data.</text>
</comment>
<keyword evidence="2" id="KW-0238">DNA-binding</keyword>
<reference evidence="5 6" key="1">
    <citation type="submission" date="2020-06" db="EMBL/GenBank/DDBJ databases">
        <title>Draft genome of Uliginosibacterium sp. IMCC34675.</title>
        <authorList>
            <person name="Song J."/>
        </authorList>
    </citation>
    <scope>NUCLEOTIDE SEQUENCE [LARGE SCALE GENOMIC DNA]</scope>
    <source>
        <strain evidence="5 6">IMCC34675</strain>
    </source>
</reference>
<sequence length="272" mass="29985">MPNNVANTPTHTPSHAAFVLDPEQPVLSHGRDLEAEACIAPHSHPRGQLLWAAEGVLRVTTEVDVWIVPASHAVWIPGGHIHQLLTETSARTRNLYIDPSIPVRQQTPGCSMLLLTPLMREIILRLTSASAANDGACRQRLGLVAIDEIEQLEATPQNLPAGQDARLRRLIGHLLRHPDEQRLLPELSRIAGASVRTLERLFVAETGMSFRQWRSRLRLLNAIELLRQGKSSTTVAHSLGYRSASAFVAAFGQHFGRSPQNFFGQIATDETP</sequence>
<proteinExistence type="predicted"/>
<gene>
    <name evidence="5" type="ORF">HJ583_015015</name>
</gene>
<dbReference type="Gene3D" id="2.60.120.10">
    <property type="entry name" value="Jelly Rolls"/>
    <property type="match status" value="1"/>
</dbReference>
<evidence type="ECO:0000256" key="2">
    <source>
        <dbReference type="ARBA" id="ARBA00023125"/>
    </source>
</evidence>
<dbReference type="PANTHER" id="PTHR11019">
    <property type="entry name" value="HTH-TYPE TRANSCRIPTIONAL REGULATOR NIMR"/>
    <property type="match status" value="1"/>
</dbReference>
<accession>A0ABX2IJ74</accession>
<dbReference type="Gene3D" id="1.10.10.60">
    <property type="entry name" value="Homeodomain-like"/>
    <property type="match status" value="1"/>
</dbReference>
<dbReference type="Pfam" id="PF12833">
    <property type="entry name" value="HTH_18"/>
    <property type="match status" value="1"/>
</dbReference>
<dbReference type="InterPro" id="IPR014710">
    <property type="entry name" value="RmlC-like_jellyroll"/>
</dbReference>
<dbReference type="SMART" id="SM00342">
    <property type="entry name" value="HTH_ARAC"/>
    <property type="match status" value="1"/>
</dbReference>
<keyword evidence="1" id="KW-0805">Transcription regulation</keyword>
<dbReference type="PROSITE" id="PS01124">
    <property type="entry name" value="HTH_ARAC_FAMILY_2"/>
    <property type="match status" value="1"/>
</dbReference>
<dbReference type="InterPro" id="IPR003313">
    <property type="entry name" value="AraC-bd"/>
</dbReference>
<protein>
    <submittedName>
        <fullName evidence="5">Helix-turn-helix transcriptional regulator</fullName>
    </submittedName>
</protein>
<dbReference type="Pfam" id="PF02311">
    <property type="entry name" value="AraC_binding"/>
    <property type="match status" value="1"/>
</dbReference>
<evidence type="ECO:0000313" key="6">
    <source>
        <dbReference type="Proteomes" id="UP000778523"/>
    </source>
</evidence>
<feature type="domain" description="HTH araC/xylS-type" evidence="4">
    <location>
        <begin position="168"/>
        <end position="265"/>
    </location>
</feature>
<keyword evidence="3" id="KW-0804">Transcription</keyword>
<evidence type="ECO:0000256" key="3">
    <source>
        <dbReference type="ARBA" id="ARBA00023163"/>
    </source>
</evidence>
<dbReference type="RefSeq" id="WP_170022641.1">
    <property type="nucleotide sequence ID" value="NZ_JABCSC020000003.1"/>
</dbReference>
<dbReference type="EMBL" id="JABCSC020000003">
    <property type="protein sequence ID" value="NSL56347.1"/>
    <property type="molecule type" value="Genomic_DNA"/>
</dbReference>
<dbReference type="Proteomes" id="UP000778523">
    <property type="component" value="Unassembled WGS sequence"/>
</dbReference>
<evidence type="ECO:0000256" key="1">
    <source>
        <dbReference type="ARBA" id="ARBA00023015"/>
    </source>
</evidence>
<dbReference type="PANTHER" id="PTHR11019:SF199">
    <property type="entry name" value="HTH-TYPE TRANSCRIPTIONAL REGULATOR NIMR"/>
    <property type="match status" value="1"/>
</dbReference>
<keyword evidence="6" id="KW-1185">Reference proteome</keyword>